<protein>
    <submittedName>
        <fullName evidence="1">Uncharacterized protein</fullName>
    </submittedName>
</protein>
<dbReference type="AlphaFoldDB" id="A0A076PS61"/>
<organism evidence="1 2">
    <name type="scientific">Comamonas testosteroni TK102</name>
    <dbReference type="NCBI Taxonomy" id="1392005"/>
    <lineage>
        <taxon>Bacteria</taxon>
        <taxon>Pseudomonadati</taxon>
        <taxon>Pseudomonadota</taxon>
        <taxon>Betaproteobacteria</taxon>
        <taxon>Burkholderiales</taxon>
        <taxon>Comamonadaceae</taxon>
        <taxon>Comamonas</taxon>
    </lineage>
</organism>
<name>A0A076PS61_COMTE</name>
<accession>A0A076PS61</accession>
<evidence type="ECO:0000313" key="1">
    <source>
        <dbReference type="EMBL" id="AIJ47521.1"/>
    </source>
</evidence>
<evidence type="ECO:0000313" key="2">
    <source>
        <dbReference type="Proteomes" id="UP000028782"/>
    </source>
</evidence>
<dbReference type="KEGG" id="ctes:O987_17045"/>
<proteinExistence type="predicted"/>
<dbReference type="EMBL" id="CP006704">
    <property type="protein sequence ID" value="AIJ47521.1"/>
    <property type="molecule type" value="Genomic_DNA"/>
</dbReference>
<sequence length="47" mass="5258">MLAGHGVSEPYRESKVFGLLLKQLDAAPRDKWQVSFLAGRDPFALIE</sequence>
<dbReference type="HOGENOM" id="CLU_3166840_0_0_4"/>
<reference evidence="1 2" key="1">
    <citation type="journal article" date="2014" name="Genome Announc.">
        <title>Complete Genome Sequence of Polychlorinated Biphenyl Degrader Comamonas testosteroni TK102 (NBRC 109938).</title>
        <authorList>
            <person name="Fukuda K."/>
            <person name="Hosoyama A."/>
            <person name="Tsuchikane K."/>
            <person name="Ohji S."/>
            <person name="Yamazoe A."/>
            <person name="Fujita N."/>
            <person name="Shintani M."/>
            <person name="Kimbara K."/>
        </authorList>
    </citation>
    <scope>NUCLEOTIDE SEQUENCE [LARGE SCALE GENOMIC DNA]</scope>
    <source>
        <strain evidence="1">TK102</strain>
    </source>
</reference>
<dbReference type="Proteomes" id="UP000028782">
    <property type="component" value="Chromosome"/>
</dbReference>
<gene>
    <name evidence="1" type="ORF">O987_17045</name>
</gene>